<protein>
    <recommendedName>
        <fullName evidence="4">Phage tail protein</fullName>
    </recommendedName>
</protein>
<proteinExistence type="predicted"/>
<keyword evidence="3" id="KW-1185">Reference proteome</keyword>
<evidence type="ECO:0000313" key="2">
    <source>
        <dbReference type="EMBL" id="WGH93876.1"/>
    </source>
</evidence>
<dbReference type="NCBIfam" id="NF047353">
    <property type="entry name" value="tube_lmo2291"/>
    <property type="match status" value="1"/>
</dbReference>
<dbReference type="EMBL" id="CP122566">
    <property type="protein sequence ID" value="WGH93876.1"/>
    <property type="molecule type" value="Genomic_DNA"/>
</dbReference>
<evidence type="ECO:0000313" key="3">
    <source>
        <dbReference type="Proteomes" id="UP001224674"/>
    </source>
</evidence>
<dbReference type="Proteomes" id="UP001224674">
    <property type="component" value="Chromosome"/>
</dbReference>
<sequence length="166" mass="18392">MAENVLASKLARDYAVEVRPLNGAQEFVRVRGINNLTPGFEPNFEDTTDYDNDGWTSQEKTMQGWSLQLGMISKMDTESNALDKGQQVLQDAHDKFGSDSMIECRWYERDGGDEAYEGVATVQWEPQGGSATDLRTVNVTLQGNGGRRHIDNPAKNTGQTGEMGEQ</sequence>
<name>A0AAJ6AI40_9MICC</name>
<reference evidence="2 3" key="1">
    <citation type="submission" date="2023-03" db="EMBL/GenBank/DDBJ databases">
        <title>Complete genome sequences of several Auritidibacter ignavus strains isolated from ear infections.</title>
        <authorList>
            <person name="Baehr T."/>
            <person name="Baumhoegger A.M."/>
        </authorList>
    </citation>
    <scope>NUCLEOTIDE SEQUENCE [LARGE SCALE GENOMIC DNA]</scope>
    <source>
        <strain evidence="2 3">BABAE-6</strain>
    </source>
</reference>
<organism evidence="2 3">
    <name type="scientific">Auritidibacter ignavus</name>
    <dbReference type="NCBI Taxonomy" id="678932"/>
    <lineage>
        <taxon>Bacteria</taxon>
        <taxon>Bacillati</taxon>
        <taxon>Actinomycetota</taxon>
        <taxon>Actinomycetes</taxon>
        <taxon>Micrococcales</taxon>
        <taxon>Micrococcaceae</taxon>
        <taxon>Auritidibacter</taxon>
    </lineage>
</organism>
<accession>A0AAJ6AI40</accession>
<evidence type="ECO:0008006" key="4">
    <source>
        <dbReference type="Google" id="ProtNLM"/>
    </source>
</evidence>
<dbReference type="RefSeq" id="WP_279675156.1">
    <property type="nucleotide sequence ID" value="NZ_CP122566.1"/>
</dbReference>
<dbReference type="AlphaFoldDB" id="A0AAJ6AI40"/>
<feature type="region of interest" description="Disordered" evidence="1">
    <location>
        <begin position="143"/>
        <end position="166"/>
    </location>
</feature>
<evidence type="ECO:0000256" key="1">
    <source>
        <dbReference type="SAM" id="MobiDB-lite"/>
    </source>
</evidence>
<gene>
    <name evidence="2" type="ORF">QDX21_03495</name>
</gene>